<evidence type="ECO:0000313" key="3">
    <source>
        <dbReference type="EMBL" id="KAK9804669.1"/>
    </source>
</evidence>
<name>A0AAW1P2Y5_9CHLO</name>
<proteinExistence type="predicted"/>
<keyword evidence="4" id="KW-1185">Reference proteome</keyword>
<feature type="region of interest" description="Disordered" evidence="1">
    <location>
        <begin position="70"/>
        <end position="89"/>
    </location>
</feature>
<keyword evidence="2" id="KW-0732">Signal</keyword>
<protein>
    <submittedName>
        <fullName evidence="3">Uncharacterized protein</fullName>
    </submittedName>
</protein>
<evidence type="ECO:0000256" key="1">
    <source>
        <dbReference type="SAM" id="MobiDB-lite"/>
    </source>
</evidence>
<feature type="compositionally biased region" description="Gly residues" evidence="1">
    <location>
        <begin position="79"/>
        <end position="89"/>
    </location>
</feature>
<evidence type="ECO:0000313" key="4">
    <source>
        <dbReference type="Proteomes" id="UP001465755"/>
    </source>
</evidence>
<accession>A0AAW1P2Y5</accession>
<comment type="caution">
    <text evidence="3">The sequence shown here is derived from an EMBL/GenBank/DDBJ whole genome shotgun (WGS) entry which is preliminary data.</text>
</comment>
<dbReference type="AlphaFoldDB" id="A0AAW1P2Y5"/>
<dbReference type="Proteomes" id="UP001465755">
    <property type="component" value="Unassembled WGS sequence"/>
</dbReference>
<reference evidence="3 4" key="1">
    <citation type="journal article" date="2024" name="Nat. Commun.">
        <title>Phylogenomics reveals the evolutionary origins of lichenization in chlorophyte algae.</title>
        <authorList>
            <person name="Puginier C."/>
            <person name="Libourel C."/>
            <person name="Otte J."/>
            <person name="Skaloud P."/>
            <person name="Haon M."/>
            <person name="Grisel S."/>
            <person name="Petersen M."/>
            <person name="Berrin J.G."/>
            <person name="Delaux P.M."/>
            <person name="Dal Grande F."/>
            <person name="Keller J."/>
        </authorList>
    </citation>
    <scope>NUCLEOTIDE SEQUENCE [LARGE SCALE GENOMIC DNA]</scope>
    <source>
        <strain evidence="3 4">SAG 2036</strain>
    </source>
</reference>
<sequence length="89" mass="9316">MTSSRATSLVLAMTALSFLHIAAADRHLHSFIDYSANKHSAASKGTKPVINAQEWASALREDGHNLRRQMLWGSSGSSGSSGGTGTSAT</sequence>
<evidence type="ECO:0000256" key="2">
    <source>
        <dbReference type="SAM" id="SignalP"/>
    </source>
</evidence>
<organism evidence="3 4">
    <name type="scientific">Symbiochloris irregularis</name>
    <dbReference type="NCBI Taxonomy" id="706552"/>
    <lineage>
        <taxon>Eukaryota</taxon>
        <taxon>Viridiplantae</taxon>
        <taxon>Chlorophyta</taxon>
        <taxon>core chlorophytes</taxon>
        <taxon>Trebouxiophyceae</taxon>
        <taxon>Trebouxiales</taxon>
        <taxon>Trebouxiaceae</taxon>
        <taxon>Symbiochloris</taxon>
    </lineage>
</organism>
<feature type="signal peptide" evidence="2">
    <location>
        <begin position="1"/>
        <end position="24"/>
    </location>
</feature>
<feature type="chain" id="PRO_5043822399" evidence="2">
    <location>
        <begin position="25"/>
        <end position="89"/>
    </location>
</feature>
<gene>
    <name evidence="3" type="ORF">WJX73_007636</name>
</gene>
<dbReference type="EMBL" id="JALJOQ010000048">
    <property type="protein sequence ID" value="KAK9804669.1"/>
    <property type="molecule type" value="Genomic_DNA"/>
</dbReference>